<dbReference type="EMBL" id="AZBU02000006">
    <property type="protein sequence ID" value="TKR72124.1"/>
    <property type="molecule type" value="Genomic_DNA"/>
</dbReference>
<accession>A0A4U5MR73</accession>
<evidence type="ECO:0000313" key="2">
    <source>
        <dbReference type="EMBL" id="TKR72124.1"/>
    </source>
</evidence>
<keyword evidence="3" id="KW-1185">Reference proteome</keyword>
<dbReference type="Proteomes" id="UP000298663">
    <property type="component" value="Unassembled WGS sequence"/>
</dbReference>
<feature type="region of interest" description="Disordered" evidence="1">
    <location>
        <begin position="125"/>
        <end position="171"/>
    </location>
</feature>
<proteinExistence type="predicted"/>
<protein>
    <submittedName>
        <fullName evidence="2">Uncharacterized protein</fullName>
    </submittedName>
</protein>
<evidence type="ECO:0000313" key="3">
    <source>
        <dbReference type="Proteomes" id="UP000298663"/>
    </source>
</evidence>
<dbReference type="AlphaFoldDB" id="A0A4U5MR73"/>
<sequence>MSRRSQTPATSNLRLGRLYGSTAIEFLIGVVGKYPQIYNHKTGDKPRFSNLPPAGQRLWKQVMKEMQQKYEDVTDEIVWNSWRSITLTYHGMNDSEKPKKCLERWIPLLEFLNYVTLDDDDAEVPVKEEPLPTPSVDRTPQPSSSQENPRKRLQNPLPIPSPEGEPSRLKKRKVDLVFQKSGITLEAFLKAYKTF</sequence>
<reference evidence="2 3" key="2">
    <citation type="journal article" date="2019" name="G3 (Bethesda)">
        <title>Hybrid Assembly of the Genome of the Entomopathogenic Nematode Steinernema carpocapsae Identifies the X-Chromosome.</title>
        <authorList>
            <person name="Serra L."/>
            <person name="Macchietto M."/>
            <person name="Macias-Munoz A."/>
            <person name="McGill C.J."/>
            <person name="Rodriguez I.M."/>
            <person name="Rodriguez B."/>
            <person name="Murad R."/>
            <person name="Mortazavi A."/>
        </authorList>
    </citation>
    <scope>NUCLEOTIDE SEQUENCE [LARGE SCALE GENOMIC DNA]</scope>
    <source>
        <strain evidence="2 3">ALL</strain>
    </source>
</reference>
<gene>
    <name evidence="2" type="ORF">L596_019632</name>
</gene>
<name>A0A4U5MR73_STECR</name>
<comment type="caution">
    <text evidence="2">The sequence shown here is derived from an EMBL/GenBank/DDBJ whole genome shotgun (WGS) entry which is preliminary data.</text>
</comment>
<organism evidence="2 3">
    <name type="scientific">Steinernema carpocapsae</name>
    <name type="common">Entomopathogenic nematode</name>
    <dbReference type="NCBI Taxonomy" id="34508"/>
    <lineage>
        <taxon>Eukaryota</taxon>
        <taxon>Metazoa</taxon>
        <taxon>Ecdysozoa</taxon>
        <taxon>Nematoda</taxon>
        <taxon>Chromadorea</taxon>
        <taxon>Rhabditida</taxon>
        <taxon>Tylenchina</taxon>
        <taxon>Panagrolaimomorpha</taxon>
        <taxon>Strongyloidoidea</taxon>
        <taxon>Steinernematidae</taxon>
        <taxon>Steinernema</taxon>
    </lineage>
</organism>
<reference evidence="2 3" key="1">
    <citation type="journal article" date="2015" name="Genome Biol.">
        <title>Comparative genomics of Steinernema reveals deeply conserved gene regulatory networks.</title>
        <authorList>
            <person name="Dillman A.R."/>
            <person name="Macchietto M."/>
            <person name="Porter C.F."/>
            <person name="Rogers A."/>
            <person name="Williams B."/>
            <person name="Antoshechkin I."/>
            <person name="Lee M.M."/>
            <person name="Goodwin Z."/>
            <person name="Lu X."/>
            <person name="Lewis E.E."/>
            <person name="Goodrich-Blair H."/>
            <person name="Stock S.P."/>
            <person name="Adams B.J."/>
            <person name="Sternberg P.W."/>
            <person name="Mortazavi A."/>
        </authorList>
    </citation>
    <scope>NUCLEOTIDE SEQUENCE [LARGE SCALE GENOMIC DNA]</scope>
    <source>
        <strain evidence="2 3">ALL</strain>
    </source>
</reference>
<feature type="compositionally biased region" description="Polar residues" evidence="1">
    <location>
        <begin position="136"/>
        <end position="147"/>
    </location>
</feature>
<evidence type="ECO:0000256" key="1">
    <source>
        <dbReference type="SAM" id="MobiDB-lite"/>
    </source>
</evidence>